<feature type="transmembrane region" description="Helical" evidence="1">
    <location>
        <begin position="6"/>
        <end position="27"/>
    </location>
</feature>
<dbReference type="Gene3D" id="3.40.50.1820">
    <property type="entry name" value="alpha/beta hydrolase"/>
    <property type="match status" value="1"/>
</dbReference>
<feature type="transmembrane region" description="Helical" evidence="1">
    <location>
        <begin position="118"/>
        <end position="140"/>
    </location>
</feature>
<protein>
    <recommendedName>
        <fullName evidence="2">Peptidase S9 prolyl oligopeptidase catalytic domain-containing protein</fullName>
    </recommendedName>
</protein>
<name>A0ABY6HQZ8_9ARCH</name>
<organism evidence="3 4">
    <name type="scientific">Candidatus Lokiarchaeum ossiferum</name>
    <dbReference type="NCBI Taxonomy" id="2951803"/>
    <lineage>
        <taxon>Archaea</taxon>
        <taxon>Promethearchaeati</taxon>
        <taxon>Promethearchaeota</taxon>
        <taxon>Promethearchaeia</taxon>
        <taxon>Promethearchaeales</taxon>
        <taxon>Promethearchaeaceae</taxon>
        <taxon>Candidatus Lokiarchaeum</taxon>
    </lineage>
</organism>
<dbReference type="EMBL" id="CP104013">
    <property type="protein sequence ID" value="UYP44986.1"/>
    <property type="molecule type" value="Genomic_DNA"/>
</dbReference>
<reference evidence="3" key="1">
    <citation type="submission" date="2022-09" db="EMBL/GenBank/DDBJ databases">
        <title>Actin cytoskeleton and complex cell architecture in an #Asgard archaeon.</title>
        <authorList>
            <person name="Ponce Toledo R.I."/>
            <person name="Schleper C."/>
            <person name="Rodrigues Oliveira T."/>
            <person name="Wollweber F."/>
            <person name="Xu J."/>
            <person name="Rittmann S."/>
            <person name="Klingl A."/>
            <person name="Pilhofer M."/>
        </authorList>
    </citation>
    <scope>NUCLEOTIDE SEQUENCE</scope>
    <source>
        <strain evidence="3">B-35</strain>
    </source>
</reference>
<feature type="domain" description="Peptidase S9 prolyl oligopeptidase catalytic" evidence="2">
    <location>
        <begin position="339"/>
        <end position="385"/>
    </location>
</feature>
<dbReference type="Proteomes" id="UP001208689">
    <property type="component" value="Chromosome"/>
</dbReference>
<sequence length="580" mass="65291">MTFTAGPFGFLLGMVPFLIGFLTGSGIEFDKARATNEFARALQEKHQLYFWITFSLFLIIVGLFLFHYIYNVKKNKFNPESKTNQFFSYIRIITAICTGYLVYELVIYLLINEIYYHGAFLTIPYLIGLGITLGACILVFTDTKFMAFLYQSVLKQKKQNILYSINKSLNYAKLGKNCIVLILGLIFMIPSIFPMVGITPNPDVQPESGYGSTDRPYSVSKIRIENKLPADIASYVYPDNENSSWYSYIYLPNLAEKSLDVESQIPLAFFLHGYGGSYHMEYDATLRTLASRGVAVIFVQYATDLNVEVILDNLENASTTNSADYYVRYNMTWNGIENSVDALVGNNTLIDQEDLTAILGESYQIDLSRIMIMGHSYGGGMTLFIGPQVIKQGWATKQLIIDLEAPWFASKWTTHDIGLSNLPNYTIVNVVGYEDDATASPCIGMSHFERFYSRDDSDPLNSSQVSYLYIQSDRYGFPRQIATHYLPTDALINTLAHFGYFRRLDAMAGFLTADAYNQTSVAIEALTYFTNGGTHVTWMGDWSDGTPIKPILYSIDPYGKRGGTNIAVLVLDPDHEECQG</sequence>
<feature type="transmembrane region" description="Helical" evidence="1">
    <location>
        <begin position="89"/>
        <end position="111"/>
    </location>
</feature>
<dbReference type="Pfam" id="PF00326">
    <property type="entry name" value="Peptidase_S9"/>
    <property type="match status" value="1"/>
</dbReference>
<evidence type="ECO:0000313" key="4">
    <source>
        <dbReference type="Proteomes" id="UP001208689"/>
    </source>
</evidence>
<keyword evidence="4" id="KW-1185">Reference proteome</keyword>
<evidence type="ECO:0000256" key="1">
    <source>
        <dbReference type="SAM" id="Phobius"/>
    </source>
</evidence>
<keyword evidence="1" id="KW-0812">Transmembrane</keyword>
<proteinExistence type="predicted"/>
<evidence type="ECO:0000313" key="3">
    <source>
        <dbReference type="EMBL" id="UYP44986.1"/>
    </source>
</evidence>
<keyword evidence="1" id="KW-0472">Membrane</keyword>
<dbReference type="InterPro" id="IPR029058">
    <property type="entry name" value="AB_hydrolase_fold"/>
</dbReference>
<gene>
    <name evidence="3" type="ORF">NEF87_001271</name>
</gene>
<dbReference type="InterPro" id="IPR001375">
    <property type="entry name" value="Peptidase_S9_cat"/>
</dbReference>
<feature type="transmembrane region" description="Helical" evidence="1">
    <location>
        <begin position="179"/>
        <end position="198"/>
    </location>
</feature>
<dbReference type="SUPFAM" id="SSF53474">
    <property type="entry name" value="alpha/beta-Hydrolases"/>
    <property type="match status" value="1"/>
</dbReference>
<keyword evidence="1" id="KW-1133">Transmembrane helix</keyword>
<evidence type="ECO:0000259" key="2">
    <source>
        <dbReference type="Pfam" id="PF00326"/>
    </source>
</evidence>
<accession>A0ABY6HQZ8</accession>
<feature type="transmembrane region" description="Helical" evidence="1">
    <location>
        <begin position="48"/>
        <end position="69"/>
    </location>
</feature>